<dbReference type="AlphaFoldDB" id="A0A429XW42"/>
<keyword evidence="4" id="KW-1185">Reference proteome</keyword>
<dbReference type="GO" id="GO:0004222">
    <property type="term" value="F:metalloendopeptidase activity"/>
    <property type="evidence" value="ECO:0007669"/>
    <property type="project" value="TreeGrafter"/>
</dbReference>
<dbReference type="EMBL" id="QYTV02000008">
    <property type="protein sequence ID" value="RST72592.1"/>
    <property type="molecule type" value="Genomic_DNA"/>
</dbReference>
<evidence type="ECO:0000259" key="2">
    <source>
        <dbReference type="Pfam" id="PF01551"/>
    </source>
</evidence>
<name>A0A429XW42_9BACI</name>
<dbReference type="InterPro" id="IPR050570">
    <property type="entry name" value="Cell_wall_metabolism_enzyme"/>
</dbReference>
<evidence type="ECO:0000313" key="3">
    <source>
        <dbReference type="EMBL" id="RST72592.1"/>
    </source>
</evidence>
<gene>
    <name evidence="3" type="ORF">D4T97_016210</name>
</gene>
<evidence type="ECO:0000256" key="1">
    <source>
        <dbReference type="ARBA" id="ARBA00022729"/>
    </source>
</evidence>
<organism evidence="3 4">
    <name type="scientific">Siminovitchia acidinfaciens</name>
    <dbReference type="NCBI Taxonomy" id="2321395"/>
    <lineage>
        <taxon>Bacteria</taxon>
        <taxon>Bacillati</taxon>
        <taxon>Bacillota</taxon>
        <taxon>Bacilli</taxon>
        <taxon>Bacillales</taxon>
        <taxon>Bacillaceae</taxon>
        <taxon>Siminovitchia</taxon>
    </lineage>
</organism>
<dbReference type="CDD" id="cd12797">
    <property type="entry name" value="M23_peptidase"/>
    <property type="match status" value="1"/>
</dbReference>
<dbReference type="PANTHER" id="PTHR21666:SF289">
    <property type="entry name" value="L-ALA--D-GLU ENDOPEPTIDASE"/>
    <property type="match status" value="1"/>
</dbReference>
<comment type="caution">
    <text evidence="3">The sequence shown here is derived from an EMBL/GenBank/DDBJ whole genome shotgun (WGS) entry which is preliminary data.</text>
</comment>
<feature type="domain" description="M23ase beta-sheet core" evidence="2">
    <location>
        <begin position="25"/>
        <end position="122"/>
    </location>
</feature>
<dbReference type="Pfam" id="PF01551">
    <property type="entry name" value="Peptidase_M23"/>
    <property type="match status" value="1"/>
</dbReference>
<evidence type="ECO:0000313" key="4">
    <source>
        <dbReference type="Proteomes" id="UP000287156"/>
    </source>
</evidence>
<protein>
    <submittedName>
        <fullName evidence="3">M23 family metallopeptidase</fullName>
    </submittedName>
</protein>
<dbReference type="OrthoDB" id="9805070at2"/>
<dbReference type="SUPFAM" id="SSF51261">
    <property type="entry name" value="Duplicated hybrid motif"/>
    <property type="match status" value="1"/>
</dbReference>
<sequence>MNFVGYRITSPYGWRTDPIRGGREFHAGIDLVKADRAPIHAFTEGHVLFAGMGSAGSGLGGYGNVVVIKGKDGCAHLYAHLVKTEVKAGMFVKKGQVIGRQGATGRVTGSHLHYEVRRKSSPKYGWTVNLEQSTFSPIEYLTSYYRQDQLIFKLEKATNGYVSAADASRRVNKKTTVRAGTYFVFNVSGEMVNVTSREGVPGNWINPGANTEKHYKKIILPKSSSSWRVYPINKKPVKGNEIGFLNPKKFGGLSYDIIGNPRNDVYTIQTANFGKVNIYAAPGTGAKVQ</sequence>
<accession>A0A429XW42</accession>
<dbReference type="InterPro" id="IPR011055">
    <property type="entry name" value="Dup_hybrid_motif"/>
</dbReference>
<dbReference type="InterPro" id="IPR016047">
    <property type="entry name" value="M23ase_b-sheet_dom"/>
</dbReference>
<reference evidence="3" key="1">
    <citation type="submission" date="2018-12" db="EMBL/GenBank/DDBJ databases">
        <authorList>
            <person name="Sun L."/>
            <person name="Chen Z."/>
        </authorList>
    </citation>
    <scope>NUCLEOTIDE SEQUENCE [LARGE SCALE GENOMIC DNA]</scope>
    <source>
        <strain evidence="3">3-2-2</strain>
    </source>
</reference>
<keyword evidence="1" id="KW-0732">Signal</keyword>
<dbReference type="PANTHER" id="PTHR21666">
    <property type="entry name" value="PEPTIDASE-RELATED"/>
    <property type="match status" value="1"/>
</dbReference>
<dbReference type="Proteomes" id="UP000287156">
    <property type="component" value="Unassembled WGS sequence"/>
</dbReference>
<proteinExistence type="predicted"/>
<dbReference type="RefSeq" id="WP_126051800.1">
    <property type="nucleotide sequence ID" value="NZ_QYTV02000008.1"/>
</dbReference>
<dbReference type="Gene3D" id="2.70.70.10">
    <property type="entry name" value="Glucose Permease (Domain IIA)"/>
    <property type="match status" value="1"/>
</dbReference>